<dbReference type="KEGG" id="spir:CWM47_16265"/>
<dbReference type="OrthoDB" id="9902368at2"/>
<organism evidence="1 2">
    <name type="scientific">Spirosoma pollinicola</name>
    <dbReference type="NCBI Taxonomy" id="2057025"/>
    <lineage>
        <taxon>Bacteria</taxon>
        <taxon>Pseudomonadati</taxon>
        <taxon>Bacteroidota</taxon>
        <taxon>Cytophagia</taxon>
        <taxon>Cytophagales</taxon>
        <taxon>Cytophagaceae</taxon>
        <taxon>Spirosoma</taxon>
    </lineage>
</organism>
<evidence type="ECO:0000313" key="2">
    <source>
        <dbReference type="Proteomes" id="UP000232883"/>
    </source>
</evidence>
<evidence type="ECO:0000313" key="1">
    <source>
        <dbReference type="EMBL" id="AUD03252.1"/>
    </source>
</evidence>
<sequence>METQRIDKTSSVHPNRELILLSEQHLGEWFKLMDDLQDAHAPTDQLVYCRKQIMWLQHNLYHLRNA</sequence>
<protein>
    <submittedName>
        <fullName evidence="1">Uncharacterized protein</fullName>
    </submittedName>
</protein>
<reference evidence="1 2" key="1">
    <citation type="submission" date="2017-11" db="EMBL/GenBank/DDBJ databases">
        <title>Taxonomic description and genome sequences of Spirosoma HA7 sp. nov., isolated from pollen microhabitat of Corylus avellana.</title>
        <authorList>
            <person name="Ambika Manirajan B."/>
            <person name="Suarez C."/>
            <person name="Ratering S."/>
            <person name="Geissler-Plaum R."/>
            <person name="Cardinale M."/>
            <person name="Sylvia S."/>
        </authorList>
    </citation>
    <scope>NUCLEOTIDE SEQUENCE [LARGE SCALE GENOMIC DNA]</scope>
    <source>
        <strain evidence="1 2">HA7</strain>
    </source>
</reference>
<name>A0A2K8Z045_9BACT</name>
<keyword evidence="2" id="KW-1185">Reference proteome</keyword>
<dbReference type="RefSeq" id="WP_100989286.1">
    <property type="nucleotide sequence ID" value="NZ_CP025096.1"/>
</dbReference>
<accession>A0A2K8Z045</accession>
<dbReference type="EMBL" id="CP025096">
    <property type="protein sequence ID" value="AUD03252.1"/>
    <property type="molecule type" value="Genomic_DNA"/>
</dbReference>
<proteinExistence type="predicted"/>
<dbReference type="AlphaFoldDB" id="A0A2K8Z045"/>
<gene>
    <name evidence="1" type="ORF">CWM47_16265</name>
</gene>
<dbReference type="Proteomes" id="UP000232883">
    <property type="component" value="Chromosome"/>
</dbReference>